<feature type="transmembrane region" description="Helical" evidence="1">
    <location>
        <begin position="113"/>
        <end position="134"/>
    </location>
</feature>
<sequence>FGIAFGVTIPLIRKWDDQDSPLRKELESKISLTSVVMLSITGAVANYSYVIIFLIIIVADMMERQGTKMKFSYKYMAILHATMILIDQILATLYGFVLLATQENENFTLVLEVYLGSTPIDGGVISFYVTYWFFLQNIADRINFINERLRNYSTIIHNLPVEQLELDSRKNHFIIELAALHAILLNIINKINRCYTVQ</sequence>
<dbReference type="AlphaFoldDB" id="A0A9Q0N0D2"/>
<dbReference type="EMBL" id="WJQU01000002">
    <property type="protein sequence ID" value="KAJ6641362.1"/>
    <property type="molecule type" value="Genomic_DNA"/>
</dbReference>
<reference evidence="2" key="1">
    <citation type="submission" date="2022-07" db="EMBL/GenBank/DDBJ databases">
        <authorList>
            <person name="Trinca V."/>
            <person name="Uliana J.V.C."/>
            <person name="Torres T.T."/>
            <person name="Ward R.J."/>
            <person name="Monesi N."/>
        </authorList>
    </citation>
    <scope>NUCLEOTIDE SEQUENCE</scope>
    <source>
        <strain evidence="2">HSMRA1968</strain>
        <tissue evidence="2">Whole embryos</tissue>
    </source>
</reference>
<proteinExistence type="predicted"/>
<keyword evidence="1" id="KW-0812">Transmembrane</keyword>
<keyword evidence="1" id="KW-0472">Membrane</keyword>
<keyword evidence="3" id="KW-1185">Reference proteome</keyword>
<evidence type="ECO:0000256" key="1">
    <source>
        <dbReference type="SAM" id="Phobius"/>
    </source>
</evidence>
<feature type="transmembrane region" description="Helical" evidence="1">
    <location>
        <begin position="30"/>
        <end position="57"/>
    </location>
</feature>
<evidence type="ECO:0000313" key="2">
    <source>
        <dbReference type="EMBL" id="KAJ6641362.1"/>
    </source>
</evidence>
<dbReference type="Proteomes" id="UP001151699">
    <property type="component" value="Chromosome B"/>
</dbReference>
<organism evidence="2 3">
    <name type="scientific">Pseudolycoriella hygida</name>
    <dbReference type="NCBI Taxonomy" id="35572"/>
    <lineage>
        <taxon>Eukaryota</taxon>
        <taxon>Metazoa</taxon>
        <taxon>Ecdysozoa</taxon>
        <taxon>Arthropoda</taxon>
        <taxon>Hexapoda</taxon>
        <taxon>Insecta</taxon>
        <taxon>Pterygota</taxon>
        <taxon>Neoptera</taxon>
        <taxon>Endopterygota</taxon>
        <taxon>Diptera</taxon>
        <taxon>Nematocera</taxon>
        <taxon>Sciaroidea</taxon>
        <taxon>Sciaridae</taxon>
        <taxon>Pseudolycoriella</taxon>
    </lineage>
</organism>
<comment type="caution">
    <text evidence="2">The sequence shown here is derived from an EMBL/GenBank/DDBJ whole genome shotgun (WGS) entry which is preliminary data.</text>
</comment>
<keyword evidence="1" id="KW-1133">Transmembrane helix</keyword>
<gene>
    <name evidence="2" type="ORF">Bhyg_06301</name>
</gene>
<feature type="transmembrane region" description="Helical" evidence="1">
    <location>
        <begin position="78"/>
        <end position="101"/>
    </location>
</feature>
<evidence type="ECO:0000313" key="3">
    <source>
        <dbReference type="Proteomes" id="UP001151699"/>
    </source>
</evidence>
<feature type="non-terminal residue" evidence="2">
    <location>
        <position position="198"/>
    </location>
</feature>
<accession>A0A9Q0N0D2</accession>
<protein>
    <submittedName>
        <fullName evidence="2">Uncharacterized protein</fullName>
    </submittedName>
</protein>
<feature type="non-terminal residue" evidence="2">
    <location>
        <position position="1"/>
    </location>
</feature>
<name>A0A9Q0N0D2_9DIPT</name>